<evidence type="ECO:0000256" key="2">
    <source>
        <dbReference type="SAM" id="Coils"/>
    </source>
</evidence>
<dbReference type="GO" id="GO:0005509">
    <property type="term" value="F:calcium ion binding"/>
    <property type="evidence" value="ECO:0007669"/>
    <property type="project" value="InterPro"/>
</dbReference>
<evidence type="ECO:0000259" key="4">
    <source>
        <dbReference type="PROSITE" id="PS50031"/>
    </source>
</evidence>
<proteinExistence type="predicted"/>
<dbReference type="CDD" id="cd00052">
    <property type="entry name" value="EH"/>
    <property type="match status" value="1"/>
</dbReference>
<dbReference type="SMART" id="SM00027">
    <property type="entry name" value="EH"/>
    <property type="match status" value="1"/>
</dbReference>
<dbReference type="SMART" id="SM00054">
    <property type="entry name" value="EFh"/>
    <property type="match status" value="1"/>
</dbReference>
<dbReference type="Proteomes" id="UP000728185">
    <property type="component" value="Unassembled WGS sequence"/>
</dbReference>
<dbReference type="GO" id="GO:0006897">
    <property type="term" value="P:endocytosis"/>
    <property type="evidence" value="ECO:0007669"/>
    <property type="project" value="TreeGrafter"/>
</dbReference>
<evidence type="ECO:0000259" key="5">
    <source>
        <dbReference type="PROSITE" id="PS50222"/>
    </source>
</evidence>
<feature type="compositionally biased region" description="Low complexity" evidence="3">
    <location>
        <begin position="371"/>
        <end position="382"/>
    </location>
</feature>
<dbReference type="Gene3D" id="1.10.238.10">
    <property type="entry name" value="EF-hand"/>
    <property type="match status" value="1"/>
</dbReference>
<feature type="region of interest" description="Disordered" evidence="3">
    <location>
        <begin position="332"/>
        <end position="398"/>
    </location>
</feature>
<sequence>MERQRHGRDTWAQFDDPIAVPSNREVVRAEENSFRVDSSVTSVLRIGQLGGTADDRGSFCSSGPASDAYLPLSIQQVSQLAPMTISGPANPSLQSQFNSSESSVACTDPWSISPEQRAYYLSQFIRLQSDPRGKLSGSQAKLFFELSKLPTAELSDIWELSDVDHDGQLTLGEFAVAMHLVVLRRNGVPVPQTLPKTLMDVIANHSLFTSVSAGKTRVDTTDSGSHDHLRYAHPAVPKVLQSSAVLDVSGDRAPPSPPPPHPPTFGNRPWPVSPACSSISMTPVSLRQRRWSISSQSDISSLAEGIMHFEARPNADGHLQYPIPLRARTLPSGCSAPNASQHHSFDLSLGSNLPMPPSDSAGCHEQTGDFSRSNPSQPSRSSVPPPPPPPPPPPRAYAVGRKLENTIATAPPSTRVDPIGSHQLRLTDHHYPHHADNVTTHPEICSSPVMPVPVESRGKDADSLISQLQRECDAVMQSNDRLTSDLMQLQQQRIALKILLERLMPLEAAGCPS</sequence>
<feature type="domain" description="EF-hand" evidence="5">
    <location>
        <begin position="149"/>
        <end position="184"/>
    </location>
</feature>
<dbReference type="GO" id="GO:0005737">
    <property type="term" value="C:cytoplasm"/>
    <property type="evidence" value="ECO:0007669"/>
    <property type="project" value="TreeGrafter"/>
</dbReference>
<protein>
    <submittedName>
        <fullName evidence="6">RalBP1-associated Eps domain-containing protein 1</fullName>
    </submittedName>
</protein>
<keyword evidence="2" id="KW-0175">Coiled coil</keyword>
<dbReference type="PROSITE" id="PS50031">
    <property type="entry name" value="EH"/>
    <property type="match status" value="1"/>
</dbReference>
<dbReference type="PROSITE" id="PS00018">
    <property type="entry name" value="EF_HAND_1"/>
    <property type="match status" value="1"/>
</dbReference>
<feature type="compositionally biased region" description="Pro residues" evidence="3">
    <location>
        <begin position="383"/>
        <end position="395"/>
    </location>
</feature>
<evidence type="ECO:0000256" key="1">
    <source>
        <dbReference type="ARBA" id="ARBA00022837"/>
    </source>
</evidence>
<dbReference type="InterPro" id="IPR002048">
    <property type="entry name" value="EF_hand_dom"/>
</dbReference>
<dbReference type="SUPFAM" id="SSF47473">
    <property type="entry name" value="EF-hand"/>
    <property type="match status" value="1"/>
</dbReference>
<dbReference type="EMBL" id="LUCM01006802">
    <property type="protein sequence ID" value="KAA0190750.1"/>
    <property type="molecule type" value="Genomic_DNA"/>
</dbReference>
<dbReference type="OrthoDB" id="10045710at2759"/>
<comment type="caution">
    <text evidence="6">The sequence shown here is derived from an EMBL/GenBank/DDBJ whole genome shotgun (WGS) entry which is preliminary data.</text>
</comment>
<feature type="compositionally biased region" description="Pro residues" evidence="3">
    <location>
        <begin position="254"/>
        <end position="263"/>
    </location>
</feature>
<keyword evidence="1" id="KW-0106">Calcium</keyword>
<organism evidence="6 7">
    <name type="scientific">Fasciolopsis buskii</name>
    <dbReference type="NCBI Taxonomy" id="27845"/>
    <lineage>
        <taxon>Eukaryota</taxon>
        <taxon>Metazoa</taxon>
        <taxon>Spiralia</taxon>
        <taxon>Lophotrochozoa</taxon>
        <taxon>Platyhelminthes</taxon>
        <taxon>Trematoda</taxon>
        <taxon>Digenea</taxon>
        <taxon>Plagiorchiida</taxon>
        <taxon>Echinostomata</taxon>
        <taxon>Echinostomatoidea</taxon>
        <taxon>Fasciolidae</taxon>
        <taxon>Fasciolopsis</taxon>
    </lineage>
</organism>
<evidence type="ECO:0000313" key="6">
    <source>
        <dbReference type="EMBL" id="KAA0190750.1"/>
    </source>
</evidence>
<accession>A0A8E0VKG8</accession>
<evidence type="ECO:0000313" key="7">
    <source>
        <dbReference type="Proteomes" id="UP000728185"/>
    </source>
</evidence>
<dbReference type="PANTHER" id="PTHR11216">
    <property type="entry name" value="EH DOMAIN"/>
    <property type="match status" value="1"/>
</dbReference>
<reference evidence="6" key="1">
    <citation type="submission" date="2019-05" db="EMBL/GenBank/DDBJ databases">
        <title>Annotation for the trematode Fasciolopsis buski.</title>
        <authorList>
            <person name="Choi Y.-J."/>
        </authorList>
    </citation>
    <scope>NUCLEOTIDE SEQUENCE</scope>
    <source>
        <strain evidence="6">HT</strain>
        <tissue evidence="6">Whole worm</tissue>
    </source>
</reference>
<dbReference type="GO" id="GO:0005886">
    <property type="term" value="C:plasma membrane"/>
    <property type="evidence" value="ECO:0007669"/>
    <property type="project" value="TreeGrafter"/>
</dbReference>
<feature type="coiled-coil region" evidence="2">
    <location>
        <begin position="465"/>
        <end position="492"/>
    </location>
</feature>
<dbReference type="Pfam" id="PF12763">
    <property type="entry name" value="EH"/>
    <property type="match status" value="1"/>
</dbReference>
<name>A0A8E0VKG8_9TREM</name>
<evidence type="ECO:0000256" key="3">
    <source>
        <dbReference type="SAM" id="MobiDB-lite"/>
    </source>
</evidence>
<feature type="region of interest" description="Disordered" evidence="3">
    <location>
        <begin position="248"/>
        <end position="271"/>
    </location>
</feature>
<dbReference type="GO" id="GO:0016197">
    <property type="term" value="P:endosomal transport"/>
    <property type="evidence" value="ECO:0007669"/>
    <property type="project" value="TreeGrafter"/>
</dbReference>
<feature type="domain" description="EH" evidence="4">
    <location>
        <begin position="116"/>
        <end position="205"/>
    </location>
</feature>
<keyword evidence="7" id="KW-1185">Reference proteome</keyword>
<dbReference type="InterPro" id="IPR011992">
    <property type="entry name" value="EF-hand-dom_pair"/>
</dbReference>
<dbReference type="PANTHER" id="PTHR11216:SF174">
    <property type="entry name" value="GH06923P"/>
    <property type="match status" value="1"/>
</dbReference>
<dbReference type="InterPro" id="IPR000261">
    <property type="entry name" value="EH_dom"/>
</dbReference>
<dbReference type="PROSITE" id="PS50222">
    <property type="entry name" value="EF_HAND_2"/>
    <property type="match status" value="1"/>
</dbReference>
<gene>
    <name evidence="6" type="ORF">FBUS_07506</name>
</gene>
<dbReference type="AlphaFoldDB" id="A0A8E0VKG8"/>
<dbReference type="InterPro" id="IPR018247">
    <property type="entry name" value="EF_Hand_1_Ca_BS"/>
</dbReference>